<reference evidence="2 3" key="1">
    <citation type="journal article" date="2014" name="Int. J. Syst. Evol. Microbiol.">
        <title>Arthrobacter pityocampae sp. nov., isolated from Thaumetopoea pityocampa (Lep., Thaumetopoeidae).</title>
        <authorList>
            <person name="Ince I.A."/>
            <person name="Demirbag Z."/>
            <person name="Kati H."/>
        </authorList>
    </citation>
    <scope>NUCLEOTIDE SEQUENCE [LARGE SCALE GENOMIC DNA]</scope>
    <source>
        <strain evidence="2 3">Tp2</strain>
    </source>
</reference>
<proteinExistence type="predicted"/>
<dbReference type="AlphaFoldDB" id="A0A2S5IU83"/>
<accession>A0A2S5IU83</accession>
<dbReference type="InterPro" id="IPR005561">
    <property type="entry name" value="ANTAR"/>
</dbReference>
<dbReference type="Pfam" id="PF03861">
    <property type="entry name" value="ANTAR"/>
    <property type="match status" value="1"/>
</dbReference>
<keyword evidence="2" id="KW-0808">Transferase</keyword>
<dbReference type="GO" id="GO:0003723">
    <property type="term" value="F:RNA binding"/>
    <property type="evidence" value="ECO:0007669"/>
    <property type="project" value="InterPro"/>
</dbReference>
<dbReference type="Gene3D" id="1.10.10.10">
    <property type="entry name" value="Winged helix-like DNA-binding domain superfamily/Winged helix DNA-binding domain"/>
    <property type="match status" value="1"/>
</dbReference>
<dbReference type="Proteomes" id="UP000239297">
    <property type="component" value="Unassembled WGS sequence"/>
</dbReference>
<dbReference type="PROSITE" id="PS50921">
    <property type="entry name" value="ANTAR"/>
    <property type="match status" value="1"/>
</dbReference>
<keyword evidence="2" id="KW-0418">Kinase</keyword>
<organism evidence="2 3">
    <name type="scientific">Arthrobacter pityocampae</name>
    <dbReference type="NCBI Taxonomy" id="547334"/>
    <lineage>
        <taxon>Bacteria</taxon>
        <taxon>Bacillati</taxon>
        <taxon>Actinomycetota</taxon>
        <taxon>Actinomycetes</taxon>
        <taxon>Micrococcales</taxon>
        <taxon>Micrococcaceae</taxon>
        <taxon>Arthrobacter</taxon>
    </lineage>
</organism>
<dbReference type="GO" id="GO:0016301">
    <property type="term" value="F:kinase activity"/>
    <property type="evidence" value="ECO:0007669"/>
    <property type="project" value="UniProtKB-KW"/>
</dbReference>
<keyword evidence="3" id="KW-1185">Reference proteome</keyword>
<feature type="domain" description="ANTAR" evidence="1">
    <location>
        <begin position="1"/>
        <end position="50"/>
    </location>
</feature>
<evidence type="ECO:0000313" key="2">
    <source>
        <dbReference type="EMBL" id="PPB48097.1"/>
    </source>
</evidence>
<dbReference type="SMART" id="SM01012">
    <property type="entry name" value="ANTAR"/>
    <property type="match status" value="1"/>
</dbReference>
<sequence length="65" mass="7027">EAVDSRDVIGQAKGILMERHKITGEEAFIVLSMASQRTHMKLRGVAEHLVSSGELPGRKSPRSAG</sequence>
<dbReference type="OrthoDB" id="3688893at2"/>
<evidence type="ECO:0000259" key="1">
    <source>
        <dbReference type="PROSITE" id="PS50921"/>
    </source>
</evidence>
<dbReference type="InterPro" id="IPR011006">
    <property type="entry name" value="CheY-like_superfamily"/>
</dbReference>
<name>A0A2S5IU83_9MICC</name>
<protein>
    <submittedName>
        <fullName evidence="2">Histidine kinase</fullName>
    </submittedName>
</protein>
<dbReference type="EMBL" id="PRKW01000007">
    <property type="protein sequence ID" value="PPB48097.1"/>
    <property type="molecule type" value="Genomic_DNA"/>
</dbReference>
<gene>
    <name evidence="2" type="ORF">C4K88_16615</name>
</gene>
<evidence type="ECO:0000313" key="3">
    <source>
        <dbReference type="Proteomes" id="UP000239297"/>
    </source>
</evidence>
<dbReference type="InterPro" id="IPR036388">
    <property type="entry name" value="WH-like_DNA-bd_sf"/>
</dbReference>
<dbReference type="SUPFAM" id="SSF52172">
    <property type="entry name" value="CheY-like"/>
    <property type="match status" value="1"/>
</dbReference>
<feature type="non-terminal residue" evidence="2">
    <location>
        <position position="1"/>
    </location>
</feature>
<comment type="caution">
    <text evidence="2">The sequence shown here is derived from an EMBL/GenBank/DDBJ whole genome shotgun (WGS) entry which is preliminary data.</text>
</comment>
<dbReference type="RefSeq" id="WP_146065732.1">
    <property type="nucleotide sequence ID" value="NZ_PRKW01000007.1"/>
</dbReference>